<evidence type="ECO:0000259" key="2">
    <source>
        <dbReference type="SMART" id="SM00867"/>
    </source>
</evidence>
<dbReference type="SUPFAM" id="SSF101874">
    <property type="entry name" value="YceI-like"/>
    <property type="match status" value="1"/>
</dbReference>
<sequence>MKKLTVLLVLMLTASISTNAQEKLNINISKSELKWSGEYSFYFGGHNGTIDFTEGYFIKTDDVITGGEFIIDMNSITCLDIESDEGKANLVDHLKNEDFFDVEKFPTAKLVITSVEYYETNQMKIYANLTIKGITLPVEFHAEANYKTRQMVTKFKIDRQRWGIDYNSKLRDGAIADGIGFEVTLSL</sequence>
<keyword evidence="4" id="KW-1185">Reference proteome</keyword>
<evidence type="ECO:0000313" key="3">
    <source>
        <dbReference type="EMBL" id="MFC0605699.1"/>
    </source>
</evidence>
<organism evidence="3 4">
    <name type="scientific">Winogradskyella pulchriflava</name>
    <dbReference type="NCBI Taxonomy" id="1110688"/>
    <lineage>
        <taxon>Bacteria</taxon>
        <taxon>Pseudomonadati</taxon>
        <taxon>Bacteroidota</taxon>
        <taxon>Flavobacteriia</taxon>
        <taxon>Flavobacteriales</taxon>
        <taxon>Flavobacteriaceae</taxon>
        <taxon>Winogradskyella</taxon>
    </lineage>
</organism>
<feature type="chain" id="PRO_5045416021" evidence="1">
    <location>
        <begin position="21"/>
        <end position="187"/>
    </location>
</feature>
<feature type="domain" description="Lipid/polyisoprenoid-binding YceI-like" evidence="2">
    <location>
        <begin position="23"/>
        <end position="186"/>
    </location>
</feature>
<evidence type="ECO:0000313" key="4">
    <source>
        <dbReference type="Proteomes" id="UP001589832"/>
    </source>
</evidence>
<dbReference type="EMBL" id="JBHLTQ010000007">
    <property type="protein sequence ID" value="MFC0605699.1"/>
    <property type="molecule type" value="Genomic_DNA"/>
</dbReference>
<dbReference type="Pfam" id="PF04264">
    <property type="entry name" value="YceI"/>
    <property type="match status" value="1"/>
</dbReference>
<dbReference type="PANTHER" id="PTHR34406">
    <property type="entry name" value="PROTEIN YCEI"/>
    <property type="match status" value="1"/>
</dbReference>
<reference evidence="3 4" key="1">
    <citation type="submission" date="2024-09" db="EMBL/GenBank/DDBJ databases">
        <authorList>
            <person name="Sun Q."/>
            <person name="Mori K."/>
        </authorList>
    </citation>
    <scope>NUCLEOTIDE SEQUENCE [LARGE SCALE GENOMIC DNA]</scope>
    <source>
        <strain evidence="3 4">NCAIM B.02481</strain>
    </source>
</reference>
<name>A0ABV6QBM1_9FLAO</name>
<evidence type="ECO:0000256" key="1">
    <source>
        <dbReference type="SAM" id="SignalP"/>
    </source>
</evidence>
<accession>A0ABV6QBM1</accession>
<dbReference type="Proteomes" id="UP001589832">
    <property type="component" value="Unassembled WGS sequence"/>
</dbReference>
<dbReference type="SMART" id="SM00867">
    <property type="entry name" value="YceI"/>
    <property type="match status" value="1"/>
</dbReference>
<dbReference type="RefSeq" id="WP_386064972.1">
    <property type="nucleotide sequence ID" value="NZ_JBHLTQ010000007.1"/>
</dbReference>
<comment type="caution">
    <text evidence="3">The sequence shown here is derived from an EMBL/GenBank/DDBJ whole genome shotgun (WGS) entry which is preliminary data.</text>
</comment>
<gene>
    <name evidence="3" type="ORF">ACFFGA_14105</name>
</gene>
<dbReference type="Gene3D" id="2.40.128.110">
    <property type="entry name" value="Lipid/polyisoprenoid-binding, YceI-like"/>
    <property type="match status" value="1"/>
</dbReference>
<dbReference type="PANTHER" id="PTHR34406:SF1">
    <property type="entry name" value="PROTEIN YCEI"/>
    <property type="match status" value="1"/>
</dbReference>
<keyword evidence="1" id="KW-0732">Signal</keyword>
<proteinExistence type="predicted"/>
<dbReference type="InterPro" id="IPR036761">
    <property type="entry name" value="TTHA0802/YceI-like_sf"/>
</dbReference>
<dbReference type="InterPro" id="IPR007372">
    <property type="entry name" value="Lipid/polyisoprenoid-bd_YceI"/>
</dbReference>
<protein>
    <submittedName>
        <fullName evidence="3">YceI family protein</fullName>
    </submittedName>
</protein>
<feature type="signal peptide" evidence="1">
    <location>
        <begin position="1"/>
        <end position="20"/>
    </location>
</feature>